<dbReference type="PROSITE" id="PS50097">
    <property type="entry name" value="BTB"/>
    <property type="match status" value="1"/>
</dbReference>
<dbReference type="PIRSF" id="PIRSF037037">
    <property type="entry name" value="Kelch-like_protein_gigaxonin"/>
    <property type="match status" value="1"/>
</dbReference>
<evidence type="ECO:0000256" key="3">
    <source>
        <dbReference type="ARBA" id="ARBA00022737"/>
    </source>
</evidence>
<accession>A0ABM3J1I8</accession>
<evidence type="ECO:0000256" key="1">
    <source>
        <dbReference type="ARBA" id="ARBA00013699"/>
    </source>
</evidence>
<evidence type="ECO:0000313" key="8">
    <source>
        <dbReference type="RefSeq" id="XP_049303098.1"/>
    </source>
</evidence>
<evidence type="ECO:0000259" key="5">
    <source>
        <dbReference type="PROSITE" id="PS50097"/>
    </source>
</evidence>
<evidence type="ECO:0000313" key="6">
    <source>
        <dbReference type="Proteomes" id="UP001652620"/>
    </source>
</evidence>
<sequence>MATRSIEKHALQSSSSTQKRFMEKLMRKICCFYDRQYLMDVAFNVLNSTCLIPAHRLILSATSPFFKNLFNADQCISSTVEINDIDSDILERLIVFCYTGQLLITVSNGGAMLKAAIVLQLDDAISTCVDYIVTHINDYTFQCAYTLERETECELLKQKIIEYEIQNFMKVSQSDEFTNFDVEKLQGILESDNLNITREEDAYDAIKLWINHDVRARQEQLPLLIASLRLTQLPTDFLLTHILPLPGCELLAMKAVLWISEPKARSKINIRFTEPRVFSAGNCSEPTLLAVCSKMNSSHLLQYNKAEDKWQDYASIKFDYRFFSTILKDDNILFIGGWNKDTTFNNVLCWNIRNKTCRNLEAMNQARYWHCVVELDEKIYAIGGRVGNESLSSVERYTKSDGWEFVDSLIVGREGAGAVSLNGKIYIVGGHCGKSSLKSVECYNPDSNTWTLCADMKSCHYLPGVAAHNGHIYVLGSWWRKSSRTVERYDPQRNKWSQIYCLEGVYGNIVGVSLDYKLWALGGTSNSDDKTSVLIYDEKTYCWEQKCSLLRRGRYSCFVVPAALLASE</sequence>
<dbReference type="RefSeq" id="XP_049303099.1">
    <property type="nucleotide sequence ID" value="XM_049447142.1"/>
</dbReference>
<proteinExistence type="predicted"/>
<protein>
    <recommendedName>
        <fullName evidence="1">Kelch-like protein diablo</fullName>
    </recommendedName>
</protein>
<dbReference type="Pfam" id="PF00651">
    <property type="entry name" value="BTB"/>
    <property type="match status" value="1"/>
</dbReference>
<organism evidence="6 8">
    <name type="scientific">Bactrocera dorsalis</name>
    <name type="common">Oriental fruit fly</name>
    <name type="synonym">Dacus dorsalis</name>
    <dbReference type="NCBI Taxonomy" id="27457"/>
    <lineage>
        <taxon>Eukaryota</taxon>
        <taxon>Metazoa</taxon>
        <taxon>Ecdysozoa</taxon>
        <taxon>Arthropoda</taxon>
        <taxon>Hexapoda</taxon>
        <taxon>Insecta</taxon>
        <taxon>Pterygota</taxon>
        <taxon>Neoptera</taxon>
        <taxon>Endopterygota</taxon>
        <taxon>Diptera</taxon>
        <taxon>Brachycera</taxon>
        <taxon>Muscomorpha</taxon>
        <taxon>Tephritoidea</taxon>
        <taxon>Tephritidae</taxon>
        <taxon>Bactrocera</taxon>
        <taxon>Bactrocera</taxon>
    </lineage>
</organism>
<dbReference type="Gene3D" id="2.120.10.80">
    <property type="entry name" value="Kelch-type beta propeller"/>
    <property type="match status" value="1"/>
</dbReference>
<comment type="function">
    <text evidence="4">Probable substrate-specific adapter of an E3 ubiquitin-protein ligase complex which mediates the ubiquitination and subsequent proteasomal degradation of target proteins. May have a role in synapse differentiation and growth.</text>
</comment>
<keyword evidence="6" id="KW-1185">Reference proteome</keyword>
<dbReference type="SMART" id="SM00225">
    <property type="entry name" value="BTB"/>
    <property type="match status" value="1"/>
</dbReference>
<dbReference type="SUPFAM" id="SSF117281">
    <property type="entry name" value="Kelch motif"/>
    <property type="match status" value="1"/>
</dbReference>
<dbReference type="InterPro" id="IPR015915">
    <property type="entry name" value="Kelch-typ_b-propeller"/>
</dbReference>
<keyword evidence="3" id="KW-0677">Repeat</keyword>
<dbReference type="Proteomes" id="UP001652620">
    <property type="component" value="Chromosome 2"/>
</dbReference>
<dbReference type="RefSeq" id="XP_049303097.1">
    <property type="nucleotide sequence ID" value="XM_049447140.1"/>
</dbReference>
<reference evidence="6 7" key="1">
    <citation type="submission" date="2025-05" db="UniProtKB">
        <authorList>
            <consortium name="RefSeq"/>
        </authorList>
    </citation>
    <scope>NUCLEOTIDE SEQUENCE [LARGE SCALE GENOMIC DNA]</scope>
    <source>
        <tissue evidence="7 8">Adult</tissue>
    </source>
</reference>
<dbReference type="InterPro" id="IPR011333">
    <property type="entry name" value="SKP1/BTB/POZ_sf"/>
</dbReference>
<dbReference type="InterPro" id="IPR017096">
    <property type="entry name" value="BTB-kelch_protein"/>
</dbReference>
<evidence type="ECO:0000313" key="9">
    <source>
        <dbReference type="RefSeq" id="XP_049303099.1"/>
    </source>
</evidence>
<keyword evidence="2" id="KW-0880">Kelch repeat</keyword>
<dbReference type="InterPro" id="IPR011705">
    <property type="entry name" value="BACK"/>
</dbReference>
<dbReference type="PANTHER" id="PTHR45632:SF5">
    <property type="entry name" value="KELCH-LIKE PROTEIN 22"/>
    <property type="match status" value="1"/>
</dbReference>
<dbReference type="Gene3D" id="3.30.710.10">
    <property type="entry name" value="Potassium Channel Kv1.1, Chain A"/>
    <property type="match status" value="1"/>
</dbReference>
<dbReference type="RefSeq" id="XP_049303098.1">
    <property type="nucleotide sequence ID" value="XM_049447141.1"/>
</dbReference>
<dbReference type="SMART" id="SM00612">
    <property type="entry name" value="Kelch"/>
    <property type="match status" value="5"/>
</dbReference>
<name>A0ABM3J1I8_BACDO</name>
<dbReference type="PANTHER" id="PTHR45632">
    <property type="entry name" value="LD33804P"/>
    <property type="match status" value="1"/>
</dbReference>
<dbReference type="Pfam" id="PF07707">
    <property type="entry name" value="BACK"/>
    <property type="match status" value="1"/>
</dbReference>
<dbReference type="SMART" id="SM00875">
    <property type="entry name" value="BACK"/>
    <property type="match status" value="1"/>
</dbReference>
<dbReference type="InterPro" id="IPR000210">
    <property type="entry name" value="BTB/POZ_dom"/>
</dbReference>
<evidence type="ECO:0000256" key="4">
    <source>
        <dbReference type="ARBA" id="ARBA00043912"/>
    </source>
</evidence>
<dbReference type="Pfam" id="PF01344">
    <property type="entry name" value="Kelch_1"/>
    <property type="match status" value="3"/>
</dbReference>
<dbReference type="GeneID" id="105221937"/>
<gene>
    <name evidence="7 8 9" type="primary">LOC105221937</name>
</gene>
<feature type="domain" description="BTB" evidence="5">
    <location>
        <begin position="39"/>
        <end position="106"/>
    </location>
</feature>
<evidence type="ECO:0000313" key="7">
    <source>
        <dbReference type="RefSeq" id="XP_049303097.1"/>
    </source>
</evidence>
<dbReference type="SUPFAM" id="SSF54695">
    <property type="entry name" value="POZ domain"/>
    <property type="match status" value="1"/>
</dbReference>
<dbReference type="InterPro" id="IPR006652">
    <property type="entry name" value="Kelch_1"/>
</dbReference>
<evidence type="ECO:0000256" key="2">
    <source>
        <dbReference type="ARBA" id="ARBA00022441"/>
    </source>
</evidence>
<dbReference type="Gene3D" id="1.25.40.420">
    <property type="match status" value="1"/>
</dbReference>